<name>A0ABN7WXK2_GIGMA</name>
<proteinExistence type="predicted"/>
<sequence length="45" mass="5316">LKNISIKTTNEISYIDDDEVEKEILKYIGKAEYRKIMDILLFVIP</sequence>
<feature type="non-terminal residue" evidence="1">
    <location>
        <position position="1"/>
    </location>
</feature>
<reference evidence="1 2" key="1">
    <citation type="submission" date="2021-06" db="EMBL/GenBank/DDBJ databases">
        <authorList>
            <person name="Kallberg Y."/>
            <person name="Tangrot J."/>
            <person name="Rosling A."/>
        </authorList>
    </citation>
    <scope>NUCLEOTIDE SEQUENCE [LARGE SCALE GENOMIC DNA]</scope>
    <source>
        <strain evidence="1 2">120-4 pot B 10/14</strain>
    </source>
</reference>
<protein>
    <submittedName>
        <fullName evidence="1">34963_t:CDS:1</fullName>
    </submittedName>
</protein>
<keyword evidence="2" id="KW-1185">Reference proteome</keyword>
<gene>
    <name evidence="1" type="ORF">GMARGA_LOCUS35790</name>
</gene>
<evidence type="ECO:0000313" key="2">
    <source>
        <dbReference type="Proteomes" id="UP000789901"/>
    </source>
</evidence>
<feature type="non-terminal residue" evidence="1">
    <location>
        <position position="45"/>
    </location>
</feature>
<dbReference type="EMBL" id="CAJVQB010067814">
    <property type="protein sequence ID" value="CAG8842065.1"/>
    <property type="molecule type" value="Genomic_DNA"/>
</dbReference>
<organism evidence="1 2">
    <name type="scientific">Gigaspora margarita</name>
    <dbReference type="NCBI Taxonomy" id="4874"/>
    <lineage>
        <taxon>Eukaryota</taxon>
        <taxon>Fungi</taxon>
        <taxon>Fungi incertae sedis</taxon>
        <taxon>Mucoromycota</taxon>
        <taxon>Glomeromycotina</taxon>
        <taxon>Glomeromycetes</taxon>
        <taxon>Diversisporales</taxon>
        <taxon>Gigasporaceae</taxon>
        <taxon>Gigaspora</taxon>
    </lineage>
</organism>
<evidence type="ECO:0000313" key="1">
    <source>
        <dbReference type="EMBL" id="CAG8842065.1"/>
    </source>
</evidence>
<comment type="caution">
    <text evidence="1">The sequence shown here is derived from an EMBL/GenBank/DDBJ whole genome shotgun (WGS) entry which is preliminary data.</text>
</comment>
<dbReference type="Proteomes" id="UP000789901">
    <property type="component" value="Unassembled WGS sequence"/>
</dbReference>
<accession>A0ABN7WXK2</accession>